<sequence length="234" mass="26528">MPAGVSWPRYLRMFGASVLAMFAGAQVVHQYYLPDLSIPDIPPRPGELQTELQGYRVREEAAATWDRAVFPWCQRGNLLLNQCSSTAGIIATSFNKREEKMATEKERDAAEYLKRHRIMELLENLSSLLFFYRPENPTQFLVEQLEQLKTSQESGGQGPNLFNNSNLDSVLGILDPSNIKHITFAQYKHALTTLGIKDFDECPEGANEDRISCETFKTEAMRGLQRSSATYEQL</sequence>
<evidence type="ECO:0000259" key="1">
    <source>
        <dbReference type="Pfam" id="PF24548"/>
    </source>
</evidence>
<dbReference type="InterPro" id="IPR049760">
    <property type="entry name" value="DD_EFCAB10"/>
</dbReference>
<organism evidence="2 3">
    <name type="scientific">Pleuronectes platessa</name>
    <name type="common">European plaice</name>
    <dbReference type="NCBI Taxonomy" id="8262"/>
    <lineage>
        <taxon>Eukaryota</taxon>
        <taxon>Metazoa</taxon>
        <taxon>Chordata</taxon>
        <taxon>Craniata</taxon>
        <taxon>Vertebrata</taxon>
        <taxon>Euteleostomi</taxon>
        <taxon>Actinopterygii</taxon>
        <taxon>Neopterygii</taxon>
        <taxon>Teleostei</taxon>
        <taxon>Neoteleostei</taxon>
        <taxon>Acanthomorphata</taxon>
        <taxon>Carangaria</taxon>
        <taxon>Pleuronectiformes</taxon>
        <taxon>Pleuronectoidei</taxon>
        <taxon>Pleuronectidae</taxon>
        <taxon>Pleuronectes</taxon>
    </lineage>
</organism>
<proteinExistence type="predicted"/>
<dbReference type="EMBL" id="CADEAL010000288">
    <property type="protein sequence ID" value="CAB1417851.1"/>
    <property type="molecule type" value="Genomic_DNA"/>
</dbReference>
<dbReference type="GO" id="GO:0034551">
    <property type="term" value="P:mitochondrial respiratory chain complex III assembly"/>
    <property type="evidence" value="ECO:0007669"/>
    <property type="project" value="InterPro"/>
</dbReference>
<reference evidence="2" key="1">
    <citation type="submission" date="2020-03" db="EMBL/GenBank/DDBJ databases">
        <authorList>
            <person name="Weist P."/>
        </authorList>
    </citation>
    <scope>NUCLEOTIDE SEQUENCE</scope>
</reference>
<dbReference type="Pfam" id="PF24548">
    <property type="entry name" value="EF_EFCAB10_C"/>
    <property type="match status" value="1"/>
</dbReference>
<dbReference type="SUPFAM" id="SSF47391">
    <property type="entry name" value="Dimerization-anchoring domain of cAMP-dependent PK regulatory subunit"/>
    <property type="match status" value="1"/>
</dbReference>
<accession>A0A9N7TSS4</accession>
<protein>
    <recommendedName>
        <fullName evidence="1">EFCAB10 C-terminal EF-hand domain-containing protein</fullName>
    </recommendedName>
</protein>
<comment type="caution">
    <text evidence="2">The sequence shown here is derived from an EMBL/GenBank/DDBJ whole genome shotgun (WGS) entry which is preliminary data.</text>
</comment>
<feature type="domain" description="EFCAB10 C-terminal EF-hand" evidence="1">
    <location>
        <begin position="165"/>
        <end position="225"/>
    </location>
</feature>
<dbReference type="Pfam" id="PF14990">
    <property type="entry name" value="DUF4516"/>
    <property type="match status" value="1"/>
</dbReference>
<dbReference type="PANTHER" id="PTHR21847">
    <property type="entry name" value="EF-HAND CALCIUM-BINDING DOMAIN-CONTAINING PROTEIN 10"/>
    <property type="match status" value="1"/>
</dbReference>
<dbReference type="PANTHER" id="PTHR21847:SF1">
    <property type="entry name" value="EF-HAND CALCIUM-BINDING DOMAIN-CONTAINING PROTEIN 10"/>
    <property type="match status" value="1"/>
</dbReference>
<dbReference type="AlphaFoldDB" id="A0A9N7TSS4"/>
<evidence type="ECO:0000313" key="2">
    <source>
        <dbReference type="EMBL" id="CAB1417851.1"/>
    </source>
</evidence>
<evidence type="ECO:0000313" key="3">
    <source>
        <dbReference type="Proteomes" id="UP001153269"/>
    </source>
</evidence>
<dbReference type="CDD" id="cd22976">
    <property type="entry name" value="DD_EFCAB10"/>
    <property type="match status" value="1"/>
</dbReference>
<dbReference type="Gene3D" id="1.20.890.10">
    <property type="entry name" value="cAMP-dependent protein kinase regulatory subunit, dimerization-anchoring domain"/>
    <property type="match status" value="1"/>
</dbReference>
<dbReference type="GO" id="GO:0005739">
    <property type="term" value="C:mitochondrion"/>
    <property type="evidence" value="ECO:0007669"/>
    <property type="project" value="GOC"/>
</dbReference>
<dbReference type="InterPro" id="IPR027858">
    <property type="entry name" value="BRAWNIN"/>
</dbReference>
<dbReference type="InterPro" id="IPR039879">
    <property type="entry name" value="EFC10"/>
</dbReference>
<name>A0A9N7TSS4_PLEPL</name>
<keyword evidence="3" id="KW-1185">Reference proteome</keyword>
<dbReference type="Proteomes" id="UP001153269">
    <property type="component" value="Unassembled WGS sequence"/>
</dbReference>
<dbReference type="InterPro" id="IPR056587">
    <property type="entry name" value="EF_EFCAB10_C"/>
</dbReference>
<gene>
    <name evidence="2" type="ORF">PLEPLA_LOCUS5670</name>
</gene>